<dbReference type="Proteomes" id="UP000008311">
    <property type="component" value="Unassembled WGS sequence"/>
</dbReference>
<sequence length="369" mass="38938">MVYTGANDGMVHAFNGALTGTDAGIEQFAYIPSLLFGGSNSAGNDGLLAKLGNPYYQHRFYVDATPYTFDIDFKSAGGTFTTTSAATSDWRTVLIGGLGKGGKGFYALDVTNPASMNTEAKAAAKVLWEFTDSDMGYSYGAPVVVKTRKYGWVAILTSGYNGGGTSSYLYIVNPTNGQLLQKIATPSESEGMAQAAAYVQDFTDGTADAVYAGDLNGQMWRFDLTLAKGSTANYPAPTLIAKFTDGSDRAQPVTTQPLIEIQPLSKKRFVLVGTGRLLDSSDIQSSQQQSYYAVIDGTASAFSSGTFPIVRNDLQAVTNLTEGIALSATGRGWYTDLGVTSNVGWRVINASTSNSGVVAFSTLQTTGDA</sequence>
<organism evidence="6 7">
    <name type="scientific">Ricinus communis</name>
    <name type="common">Castor bean</name>
    <dbReference type="NCBI Taxonomy" id="3988"/>
    <lineage>
        <taxon>Eukaryota</taxon>
        <taxon>Viridiplantae</taxon>
        <taxon>Streptophyta</taxon>
        <taxon>Embryophyta</taxon>
        <taxon>Tracheophyta</taxon>
        <taxon>Spermatophyta</taxon>
        <taxon>Magnoliopsida</taxon>
        <taxon>eudicotyledons</taxon>
        <taxon>Gunneridae</taxon>
        <taxon>Pentapetalae</taxon>
        <taxon>rosids</taxon>
        <taxon>fabids</taxon>
        <taxon>Malpighiales</taxon>
        <taxon>Euphorbiaceae</taxon>
        <taxon>Acalyphoideae</taxon>
        <taxon>Acalypheae</taxon>
        <taxon>Ricinus</taxon>
    </lineage>
</organism>
<keyword evidence="3" id="KW-0106">Calcium</keyword>
<evidence type="ECO:0000256" key="1">
    <source>
        <dbReference type="ARBA" id="ARBA00004561"/>
    </source>
</evidence>
<dbReference type="InterPro" id="IPR011047">
    <property type="entry name" value="Quinoprotein_ADH-like_sf"/>
</dbReference>
<dbReference type="SUPFAM" id="SSF50998">
    <property type="entry name" value="Quinoprotein alcohol dehydrogenase-like"/>
    <property type="match status" value="1"/>
</dbReference>
<dbReference type="STRING" id="3988.B9TKD4"/>
<dbReference type="Pfam" id="PF05567">
    <property type="entry name" value="T4P_PilY1"/>
    <property type="match status" value="1"/>
</dbReference>
<name>B9TKD4_RICCO</name>
<dbReference type="InParanoid" id="B9TKD4"/>
<proteinExistence type="predicted"/>
<evidence type="ECO:0000256" key="2">
    <source>
        <dbReference type="ARBA" id="ARBA00022723"/>
    </source>
</evidence>
<keyword evidence="4" id="KW-0281">Fimbrium</keyword>
<keyword evidence="2" id="KW-0479">Metal-binding</keyword>
<comment type="subcellular location">
    <subcellularLocation>
        <location evidence="1">Fimbrium</location>
    </subcellularLocation>
</comment>
<evidence type="ECO:0000256" key="3">
    <source>
        <dbReference type="ARBA" id="ARBA00022837"/>
    </source>
</evidence>
<dbReference type="InterPro" id="IPR008707">
    <property type="entry name" value="B-propeller_PilY1"/>
</dbReference>
<feature type="non-terminal residue" evidence="6">
    <location>
        <position position="369"/>
    </location>
</feature>
<accession>B9TKD4</accession>
<evidence type="ECO:0000313" key="7">
    <source>
        <dbReference type="Proteomes" id="UP000008311"/>
    </source>
</evidence>
<dbReference type="AlphaFoldDB" id="B9TKD4"/>
<dbReference type="GO" id="GO:0046872">
    <property type="term" value="F:metal ion binding"/>
    <property type="evidence" value="ECO:0007669"/>
    <property type="project" value="UniProtKB-KW"/>
</dbReference>
<gene>
    <name evidence="6" type="ORF">RCOM_1821650</name>
</gene>
<feature type="domain" description="PilY1 beta-propeller" evidence="5">
    <location>
        <begin position="2"/>
        <end position="301"/>
    </location>
</feature>
<evidence type="ECO:0000256" key="4">
    <source>
        <dbReference type="ARBA" id="ARBA00023263"/>
    </source>
</evidence>
<evidence type="ECO:0000259" key="5">
    <source>
        <dbReference type="Pfam" id="PF05567"/>
    </source>
</evidence>
<protein>
    <recommendedName>
        <fullName evidence="5">PilY1 beta-propeller domain-containing protein</fullName>
    </recommendedName>
</protein>
<reference evidence="7" key="1">
    <citation type="journal article" date="2010" name="Nat. Biotechnol.">
        <title>Draft genome sequence of the oilseed species Ricinus communis.</title>
        <authorList>
            <person name="Chan A.P."/>
            <person name="Crabtree J."/>
            <person name="Zhao Q."/>
            <person name="Lorenzi H."/>
            <person name="Orvis J."/>
            <person name="Puiu D."/>
            <person name="Melake-Berhan A."/>
            <person name="Jones K.M."/>
            <person name="Redman J."/>
            <person name="Chen G."/>
            <person name="Cahoon E.B."/>
            <person name="Gedil M."/>
            <person name="Stanke M."/>
            <person name="Haas B.J."/>
            <person name="Wortman J.R."/>
            <person name="Fraser-Liggett C.M."/>
            <person name="Ravel J."/>
            <person name="Rabinowicz P.D."/>
        </authorList>
    </citation>
    <scope>NUCLEOTIDE SEQUENCE [LARGE SCALE GENOMIC DNA]</scope>
    <source>
        <strain evidence="7">cv. Hale</strain>
    </source>
</reference>
<evidence type="ECO:0000313" key="6">
    <source>
        <dbReference type="EMBL" id="EEF23680.1"/>
    </source>
</evidence>
<keyword evidence="7" id="KW-1185">Reference proteome</keyword>
<dbReference type="EMBL" id="EQ985106">
    <property type="protein sequence ID" value="EEF23680.1"/>
    <property type="molecule type" value="Genomic_DNA"/>
</dbReference>